<evidence type="ECO:0000313" key="7">
    <source>
        <dbReference type="EMBL" id="MEM5496660.1"/>
    </source>
</evidence>
<keyword evidence="3 4" id="KW-0949">S-adenosyl-L-methionine</keyword>
<comment type="similarity">
    <text evidence="4">Belongs to the protein N5-glutamine methyltransferase family. PrmC subfamily.</text>
</comment>
<dbReference type="Proteomes" id="UP001461163">
    <property type="component" value="Unassembled WGS sequence"/>
</dbReference>
<keyword evidence="8" id="KW-1185">Reference proteome</keyword>
<organism evidence="7 8">
    <name type="scientific">Paraglaciecola mesophila</name>
    <dbReference type="NCBI Taxonomy" id="197222"/>
    <lineage>
        <taxon>Bacteria</taxon>
        <taxon>Pseudomonadati</taxon>
        <taxon>Pseudomonadota</taxon>
        <taxon>Gammaproteobacteria</taxon>
        <taxon>Alteromonadales</taxon>
        <taxon>Alteromonadaceae</taxon>
        <taxon>Paraglaciecola</taxon>
    </lineage>
</organism>
<dbReference type="InterPro" id="IPR002052">
    <property type="entry name" value="DNA_methylase_N6_adenine_CS"/>
</dbReference>
<evidence type="ECO:0000313" key="8">
    <source>
        <dbReference type="Proteomes" id="UP001461163"/>
    </source>
</evidence>
<dbReference type="CDD" id="cd02440">
    <property type="entry name" value="AdoMet_MTases"/>
    <property type="match status" value="1"/>
</dbReference>
<dbReference type="PANTHER" id="PTHR18895:SF74">
    <property type="entry name" value="MTRF1L RELEASE FACTOR GLUTAMINE METHYLTRANSFERASE"/>
    <property type="match status" value="1"/>
</dbReference>
<dbReference type="Pfam" id="PF13847">
    <property type="entry name" value="Methyltransf_31"/>
    <property type="match status" value="1"/>
</dbReference>
<comment type="catalytic activity">
    <reaction evidence="4">
        <text>L-glutaminyl-[peptide chain release factor] + S-adenosyl-L-methionine = N(5)-methyl-L-glutaminyl-[peptide chain release factor] + S-adenosyl-L-homocysteine + H(+)</text>
        <dbReference type="Rhea" id="RHEA:42896"/>
        <dbReference type="Rhea" id="RHEA-COMP:10271"/>
        <dbReference type="Rhea" id="RHEA-COMP:10272"/>
        <dbReference type="ChEBI" id="CHEBI:15378"/>
        <dbReference type="ChEBI" id="CHEBI:30011"/>
        <dbReference type="ChEBI" id="CHEBI:57856"/>
        <dbReference type="ChEBI" id="CHEBI:59789"/>
        <dbReference type="ChEBI" id="CHEBI:61891"/>
        <dbReference type="EC" id="2.1.1.297"/>
    </reaction>
</comment>
<evidence type="ECO:0000256" key="1">
    <source>
        <dbReference type="ARBA" id="ARBA00022603"/>
    </source>
</evidence>
<dbReference type="EC" id="2.1.1.297" evidence="4"/>
<dbReference type="Gene3D" id="3.40.50.150">
    <property type="entry name" value="Vaccinia Virus protein VP39"/>
    <property type="match status" value="1"/>
</dbReference>
<evidence type="ECO:0000256" key="3">
    <source>
        <dbReference type="ARBA" id="ARBA00022691"/>
    </source>
</evidence>
<dbReference type="InterPro" id="IPR050320">
    <property type="entry name" value="N5-glutamine_MTase"/>
</dbReference>
<feature type="domain" description="Release factor glutamine methyltransferase N-terminal" evidence="6">
    <location>
        <begin position="17"/>
        <end position="83"/>
    </location>
</feature>
<dbReference type="NCBIfam" id="TIGR03534">
    <property type="entry name" value="RF_mod_PrmC"/>
    <property type="match status" value="1"/>
</dbReference>
<feature type="binding site" evidence="4">
    <location>
        <begin position="127"/>
        <end position="131"/>
    </location>
    <ligand>
        <name>S-adenosyl-L-methionine</name>
        <dbReference type="ChEBI" id="CHEBI:59789"/>
    </ligand>
</feature>
<dbReference type="RefSeq" id="WP_342881039.1">
    <property type="nucleotide sequence ID" value="NZ_JBBMQS010000002.1"/>
</dbReference>
<dbReference type="HAMAP" id="MF_02126">
    <property type="entry name" value="RF_methyltr_PrmC"/>
    <property type="match status" value="1"/>
</dbReference>
<reference evidence="7 8" key="1">
    <citation type="submission" date="2024-03" db="EMBL/GenBank/DDBJ databases">
        <title>Community enrichment and isolation of bacterial strains for fucoidan degradation.</title>
        <authorList>
            <person name="Sichert A."/>
        </authorList>
    </citation>
    <scope>NUCLEOTIDE SEQUENCE [LARGE SCALE GENOMIC DNA]</scope>
    <source>
        <strain evidence="7 8">AS12</strain>
    </source>
</reference>
<dbReference type="InterPro" id="IPR029063">
    <property type="entry name" value="SAM-dependent_MTases_sf"/>
</dbReference>
<protein>
    <recommendedName>
        <fullName evidence="4">Release factor glutamine methyltransferase</fullName>
        <shortName evidence="4">RF MTase</shortName>
        <ecNumber evidence="4">2.1.1.297</ecNumber>
    </recommendedName>
    <alternativeName>
        <fullName evidence="4">N5-glutamine methyltransferase PrmC</fullName>
    </alternativeName>
    <alternativeName>
        <fullName evidence="4">Protein-(glutamine-N5) MTase PrmC</fullName>
    </alternativeName>
    <alternativeName>
        <fullName evidence="4">Protein-glutamine N-methyltransferase PrmC</fullName>
    </alternativeName>
</protein>
<name>A0ABU9SRY8_9ALTE</name>
<comment type="caution">
    <text evidence="7">The sequence shown here is derived from an EMBL/GenBank/DDBJ whole genome shotgun (WGS) entry which is preliminary data.</text>
</comment>
<dbReference type="InterPro" id="IPR019874">
    <property type="entry name" value="RF_methyltr_PrmC"/>
</dbReference>
<dbReference type="InterPro" id="IPR025714">
    <property type="entry name" value="Methyltranfer_dom"/>
</dbReference>
<feature type="binding site" evidence="4">
    <location>
        <position position="215"/>
    </location>
    <ligand>
        <name>S-adenosyl-L-methionine</name>
        <dbReference type="ChEBI" id="CHEBI:59789"/>
    </ligand>
</feature>
<comment type="function">
    <text evidence="4">Methylates the class 1 translation termination release factors RF1/PrfA and RF2/PrfB on the glutamine residue of the universally conserved GGQ motif.</text>
</comment>
<keyword evidence="2 4" id="KW-0808">Transferase</keyword>
<gene>
    <name evidence="4 7" type="primary">prmC</name>
    <name evidence="7" type="ORF">WNY77_04555</name>
</gene>
<dbReference type="NCBIfam" id="TIGR00536">
    <property type="entry name" value="hemK_fam"/>
    <property type="match status" value="1"/>
</dbReference>
<feature type="binding site" evidence="4">
    <location>
        <position position="150"/>
    </location>
    <ligand>
        <name>S-adenosyl-L-methionine</name>
        <dbReference type="ChEBI" id="CHEBI:59789"/>
    </ligand>
</feature>
<evidence type="ECO:0000259" key="6">
    <source>
        <dbReference type="Pfam" id="PF17827"/>
    </source>
</evidence>
<keyword evidence="1 4" id="KW-0489">Methyltransferase</keyword>
<dbReference type="Gene3D" id="1.10.8.10">
    <property type="entry name" value="DNA helicase RuvA subunit, C-terminal domain"/>
    <property type="match status" value="1"/>
</dbReference>
<dbReference type="PROSITE" id="PS00092">
    <property type="entry name" value="N6_MTASE"/>
    <property type="match status" value="1"/>
</dbReference>
<feature type="binding site" evidence="4">
    <location>
        <position position="178"/>
    </location>
    <ligand>
        <name>S-adenosyl-L-methionine</name>
        <dbReference type="ChEBI" id="CHEBI:59789"/>
    </ligand>
</feature>
<evidence type="ECO:0000259" key="5">
    <source>
        <dbReference type="Pfam" id="PF13847"/>
    </source>
</evidence>
<proteinExistence type="inferred from homology"/>
<dbReference type="SUPFAM" id="SSF53335">
    <property type="entry name" value="S-adenosyl-L-methionine-dependent methyltransferases"/>
    <property type="match status" value="1"/>
</dbReference>
<feature type="binding site" evidence="4">
    <location>
        <begin position="215"/>
        <end position="218"/>
    </location>
    <ligand>
        <name>substrate</name>
    </ligand>
</feature>
<dbReference type="GO" id="GO:0032259">
    <property type="term" value="P:methylation"/>
    <property type="evidence" value="ECO:0007669"/>
    <property type="project" value="UniProtKB-KW"/>
</dbReference>
<feature type="domain" description="Methyltransferase" evidence="5">
    <location>
        <begin position="119"/>
        <end position="184"/>
    </location>
</feature>
<dbReference type="InterPro" id="IPR040758">
    <property type="entry name" value="PrmC_N"/>
</dbReference>
<dbReference type="GO" id="GO:0102559">
    <property type="term" value="F:peptide chain release factor N(5)-glutamine methyltransferase activity"/>
    <property type="evidence" value="ECO:0007669"/>
    <property type="project" value="UniProtKB-EC"/>
</dbReference>
<dbReference type="Pfam" id="PF17827">
    <property type="entry name" value="PrmC_N"/>
    <property type="match status" value="1"/>
</dbReference>
<accession>A0ABU9SRY8</accession>
<dbReference type="EMBL" id="JBBMQS010000002">
    <property type="protein sequence ID" value="MEM5496660.1"/>
    <property type="molecule type" value="Genomic_DNA"/>
</dbReference>
<sequence length="310" mass="34248">MSTLQRALSGHSIAEQLALAKAQFIDSDSAALDSRLLMCHVLQCETAYLMTWPEKHLDEAQLSAFQQLVAKRKTGYPIAYLLGYRDFWSLRLRVSPATLIPRPETELLVETVLNLPLADDASVLDLGTGTGAIALALGSERPKWQVMGIDKSADAVALAKQNAQLNSLPQIEFIQSDWFSALEQPQIDQRQSQQNDRQDNQQKHQHKLFSLIVSNPPYVEDDSIYLQQGDVRFEPASALTSGKDGLDDIRIIIGKAITFLPSGGWLVFEHGYQQAQGVQALLVNNGFGHVHSINDLNDLPRITLGCFASA</sequence>
<dbReference type="PANTHER" id="PTHR18895">
    <property type="entry name" value="HEMK METHYLTRANSFERASE"/>
    <property type="match status" value="1"/>
</dbReference>
<evidence type="ECO:0000256" key="4">
    <source>
        <dbReference type="HAMAP-Rule" id="MF_02126"/>
    </source>
</evidence>
<dbReference type="InterPro" id="IPR004556">
    <property type="entry name" value="HemK-like"/>
</dbReference>
<evidence type="ECO:0000256" key="2">
    <source>
        <dbReference type="ARBA" id="ARBA00022679"/>
    </source>
</evidence>